<protein>
    <recommendedName>
        <fullName evidence="6">Lipoprotein</fullName>
    </recommendedName>
</protein>
<keyword evidence="1" id="KW-0732">Signal</keyword>
<dbReference type="PROSITE" id="PS51257">
    <property type="entry name" value="PROKAR_LIPOPROTEIN"/>
    <property type="match status" value="1"/>
</dbReference>
<accession>A0A1A9MXT6</accession>
<reference evidence="4 5" key="1">
    <citation type="submission" date="2016-04" db="EMBL/GenBank/DDBJ databases">
        <title>Reclassification of Paraburkholderia panaciterrae (Farh et al. 2015) Dobritsa &amp; Samadpour 2016 as a later homotypic synonym of Paraburkholderia ginsengiterrae (Farh et al. 2015) Dobritsa &amp; Samadpour 2016.</title>
        <authorList>
            <person name="Dobritsa A.P."/>
            <person name="Kutumbaka K."/>
            <person name="Samadpour M."/>
        </authorList>
    </citation>
    <scope>NUCLEOTIDE SEQUENCE [LARGE SCALE GENOMIC DNA]</scope>
    <source>
        <strain evidence="2 5">DCY85</strain>
        <strain evidence="3 4">DCY85-1</strain>
    </source>
</reference>
<feature type="chain" id="PRO_5008393275" description="Lipoprotein" evidence="1">
    <location>
        <begin position="32"/>
        <end position="177"/>
    </location>
</feature>
<evidence type="ECO:0000256" key="1">
    <source>
        <dbReference type="SAM" id="SignalP"/>
    </source>
</evidence>
<gene>
    <name evidence="3" type="ORF">A6V36_36165</name>
    <name evidence="2" type="ORF">A6V37_35800</name>
</gene>
<evidence type="ECO:0000313" key="4">
    <source>
        <dbReference type="Proteomes" id="UP000077961"/>
    </source>
</evidence>
<organism evidence="2 5">
    <name type="scientific">Paraburkholderia ginsengiterrae</name>
    <dbReference type="NCBI Taxonomy" id="1462993"/>
    <lineage>
        <taxon>Bacteria</taxon>
        <taxon>Pseudomonadati</taxon>
        <taxon>Pseudomonadota</taxon>
        <taxon>Betaproteobacteria</taxon>
        <taxon>Burkholderiales</taxon>
        <taxon>Burkholderiaceae</taxon>
        <taxon>Paraburkholderia</taxon>
    </lineage>
</organism>
<evidence type="ECO:0000313" key="3">
    <source>
        <dbReference type="EMBL" id="OAJ54297.1"/>
    </source>
</evidence>
<name>A0A1A9MXT6_9BURK</name>
<dbReference type="Proteomes" id="UP000077961">
    <property type="component" value="Unassembled WGS sequence"/>
</dbReference>
<dbReference type="Proteomes" id="UP000078116">
    <property type="component" value="Unassembled WGS sequence"/>
</dbReference>
<dbReference type="AlphaFoldDB" id="A0A1A9MXT6"/>
<keyword evidence="4" id="KW-1185">Reference proteome</keyword>
<evidence type="ECO:0008006" key="6">
    <source>
        <dbReference type="Google" id="ProtNLM"/>
    </source>
</evidence>
<proteinExistence type="predicted"/>
<dbReference type="EMBL" id="LXKA01000362">
    <property type="protein sequence ID" value="OAJ52955.1"/>
    <property type="molecule type" value="Genomic_DNA"/>
</dbReference>
<comment type="caution">
    <text evidence="2">The sequence shown here is derived from an EMBL/GenBank/DDBJ whole genome shotgun (WGS) entry which is preliminary data.</text>
</comment>
<evidence type="ECO:0000313" key="5">
    <source>
        <dbReference type="Proteomes" id="UP000078116"/>
    </source>
</evidence>
<dbReference type="STRING" id="1462993.A6V36_36165"/>
<sequence length="177" mass="20378">MIFLRVMKTMKMKNWIATVCFGVLSSQSAFACTPPLMESAYFGSTEMMSEELTARIREDVRKNHYTVIEYRVGSSYFPLVKKGDTVYLNGKPLAKKEDSFWYLGHGFYQFNHEVFFMDEHIGAYPTDGTVIAYEEDRSATKKPDTWPANSMWCSISVHANKLEASNGLRFEKLVYDN</sequence>
<evidence type="ECO:0000313" key="2">
    <source>
        <dbReference type="EMBL" id="OAJ52955.1"/>
    </source>
</evidence>
<feature type="signal peptide" evidence="1">
    <location>
        <begin position="1"/>
        <end position="31"/>
    </location>
</feature>
<dbReference type="EMBL" id="LXJZ01000203">
    <property type="protein sequence ID" value="OAJ54297.1"/>
    <property type="molecule type" value="Genomic_DNA"/>
</dbReference>